<evidence type="ECO:0000313" key="2">
    <source>
        <dbReference type="Proteomes" id="UP000776164"/>
    </source>
</evidence>
<proteinExistence type="predicted"/>
<reference evidence="1 2" key="1">
    <citation type="submission" date="2021-01" db="EMBL/GenBank/DDBJ databases">
        <title>Sequencing the genomes of 1000 actinobacteria strains.</title>
        <authorList>
            <person name="Klenk H.-P."/>
        </authorList>
    </citation>
    <scope>NUCLEOTIDE SEQUENCE [LARGE SCALE GENOMIC DNA]</scope>
    <source>
        <strain evidence="1 2">DSM 13057</strain>
    </source>
</reference>
<gene>
    <name evidence="1" type="ORF">JOE66_002180</name>
</gene>
<dbReference type="RefSeq" id="WP_239518284.1">
    <property type="nucleotide sequence ID" value="NZ_JAFBBU010000001.1"/>
</dbReference>
<dbReference type="Proteomes" id="UP000776164">
    <property type="component" value="Unassembled WGS sequence"/>
</dbReference>
<protein>
    <submittedName>
        <fullName evidence="1">Uncharacterized protein</fullName>
    </submittedName>
</protein>
<sequence>MTTSAFSFGRTLSVTPKPRYRRALPTSESEAGGPLVVPVVEFTVHEDGSMTVTIDGNPHNPPPFAPGWRRESFPTILDDLALRLQTPLRVQVRETDGTTFTDIITPPRARRTEPPLSAEMSSAAPVPRPAVSVVPVLRQVSGGGFVPGEDVAVAIIHTHSDAAGDGSVRALLTPEQVAAAHTGEVILFGRISGTIVIGRPE</sequence>
<accession>A0ABS2L7Y1</accession>
<evidence type="ECO:0000313" key="1">
    <source>
        <dbReference type="EMBL" id="MBM7472546.1"/>
    </source>
</evidence>
<name>A0ABS2L7Y1_9MICO</name>
<comment type="caution">
    <text evidence="1">The sequence shown here is derived from an EMBL/GenBank/DDBJ whole genome shotgun (WGS) entry which is preliminary data.</text>
</comment>
<dbReference type="EMBL" id="JAFBBU010000001">
    <property type="protein sequence ID" value="MBM7472546.1"/>
    <property type="molecule type" value="Genomic_DNA"/>
</dbReference>
<keyword evidence="2" id="KW-1185">Reference proteome</keyword>
<organism evidence="1 2">
    <name type="scientific">Subtercola frigoramans</name>
    <dbReference type="NCBI Taxonomy" id="120298"/>
    <lineage>
        <taxon>Bacteria</taxon>
        <taxon>Bacillati</taxon>
        <taxon>Actinomycetota</taxon>
        <taxon>Actinomycetes</taxon>
        <taxon>Micrococcales</taxon>
        <taxon>Microbacteriaceae</taxon>
        <taxon>Subtercola</taxon>
    </lineage>
</organism>